<evidence type="ECO:0000313" key="7">
    <source>
        <dbReference type="Proteomes" id="UP000696485"/>
    </source>
</evidence>
<evidence type="ECO:0000256" key="1">
    <source>
        <dbReference type="ARBA" id="ARBA00004370"/>
    </source>
</evidence>
<name>A0A9P5SFT8_9FUNG</name>
<dbReference type="Pfam" id="PF01094">
    <property type="entry name" value="ANF_receptor"/>
    <property type="match status" value="1"/>
</dbReference>
<dbReference type="EMBL" id="JAAAUY010000565">
    <property type="protein sequence ID" value="KAF9328427.1"/>
    <property type="molecule type" value="Genomic_DNA"/>
</dbReference>
<dbReference type="GO" id="GO:0016020">
    <property type="term" value="C:membrane"/>
    <property type="evidence" value="ECO:0007669"/>
    <property type="project" value="UniProtKB-SubCell"/>
</dbReference>
<dbReference type="AlphaFoldDB" id="A0A9P5SFT8"/>
<dbReference type="InterPro" id="IPR001828">
    <property type="entry name" value="ANF_lig-bd_rcpt"/>
</dbReference>
<accession>A0A9P5SFT8</accession>
<reference evidence="6" key="1">
    <citation type="journal article" date="2020" name="Fungal Divers.">
        <title>Resolving the Mortierellaceae phylogeny through synthesis of multi-gene phylogenetics and phylogenomics.</title>
        <authorList>
            <person name="Vandepol N."/>
            <person name="Liber J."/>
            <person name="Desiro A."/>
            <person name="Na H."/>
            <person name="Kennedy M."/>
            <person name="Barry K."/>
            <person name="Grigoriev I.V."/>
            <person name="Miller A.N."/>
            <person name="O'Donnell K."/>
            <person name="Stajich J.E."/>
            <person name="Bonito G."/>
        </authorList>
    </citation>
    <scope>NUCLEOTIDE SEQUENCE</scope>
    <source>
        <strain evidence="6">NVP1</strain>
    </source>
</reference>
<dbReference type="SUPFAM" id="SSF53822">
    <property type="entry name" value="Periplasmic binding protein-like I"/>
    <property type="match status" value="1"/>
</dbReference>
<protein>
    <recommendedName>
        <fullName evidence="5">Receptor ligand binding region domain-containing protein</fullName>
    </recommendedName>
</protein>
<comment type="subcellular location">
    <subcellularLocation>
        <location evidence="1">Membrane</location>
    </subcellularLocation>
</comment>
<evidence type="ECO:0000256" key="3">
    <source>
        <dbReference type="ARBA" id="ARBA00022989"/>
    </source>
</evidence>
<organism evidence="6 7">
    <name type="scientific">Podila minutissima</name>
    <dbReference type="NCBI Taxonomy" id="64525"/>
    <lineage>
        <taxon>Eukaryota</taxon>
        <taxon>Fungi</taxon>
        <taxon>Fungi incertae sedis</taxon>
        <taxon>Mucoromycota</taxon>
        <taxon>Mortierellomycotina</taxon>
        <taxon>Mortierellomycetes</taxon>
        <taxon>Mortierellales</taxon>
        <taxon>Mortierellaceae</taxon>
        <taxon>Podila</taxon>
    </lineage>
</organism>
<comment type="caution">
    <text evidence="6">The sequence shown here is derived from an EMBL/GenBank/DDBJ whole genome shotgun (WGS) entry which is preliminary data.</text>
</comment>
<keyword evidence="4" id="KW-0472">Membrane</keyword>
<feature type="domain" description="Receptor ligand binding region" evidence="5">
    <location>
        <begin position="74"/>
        <end position="166"/>
    </location>
</feature>
<evidence type="ECO:0000256" key="2">
    <source>
        <dbReference type="ARBA" id="ARBA00022692"/>
    </source>
</evidence>
<dbReference type="Gene3D" id="3.40.50.2300">
    <property type="match status" value="1"/>
</dbReference>
<dbReference type="Proteomes" id="UP000696485">
    <property type="component" value="Unassembled WGS sequence"/>
</dbReference>
<evidence type="ECO:0000313" key="6">
    <source>
        <dbReference type="EMBL" id="KAF9328427.1"/>
    </source>
</evidence>
<keyword evidence="2" id="KW-0812">Transmembrane</keyword>
<sequence>MPGLVATAADPLVNVAQDSTPIVLRPPVKPRLLTDFEFDTMWDPRMDTLRLGVLLPFNSNDTDREASLVRKGLSAIRLAVNDVNDKRIIPGVKMSLVLRDSQDPALQTATGGSAAISGAGRLIAAKVGGVIGDIRSDLTRYEALMTSSVQIPQCSYASGREYFSARAAKMGIFILAYDSLMTAGVPYDASYDFVKTRIRSTQSRIQVLFATGTQQKDVLHQMK</sequence>
<gene>
    <name evidence="6" type="ORF">BG006_008383</name>
</gene>
<keyword evidence="3" id="KW-1133">Transmembrane helix</keyword>
<evidence type="ECO:0000256" key="4">
    <source>
        <dbReference type="ARBA" id="ARBA00023136"/>
    </source>
</evidence>
<proteinExistence type="predicted"/>
<evidence type="ECO:0000259" key="5">
    <source>
        <dbReference type="Pfam" id="PF01094"/>
    </source>
</evidence>
<keyword evidence="7" id="KW-1185">Reference proteome</keyword>
<dbReference type="InterPro" id="IPR028082">
    <property type="entry name" value="Peripla_BP_I"/>
</dbReference>